<feature type="non-terminal residue" evidence="1">
    <location>
        <position position="1"/>
    </location>
</feature>
<dbReference type="EMBL" id="RQTK01000308">
    <property type="protein sequence ID" value="RUS82020.1"/>
    <property type="molecule type" value="Genomic_DNA"/>
</dbReference>
<name>A0A433TK95_ELYCH</name>
<dbReference type="Proteomes" id="UP000271974">
    <property type="component" value="Unassembled WGS sequence"/>
</dbReference>
<evidence type="ECO:0000313" key="2">
    <source>
        <dbReference type="Proteomes" id="UP000271974"/>
    </source>
</evidence>
<sequence>YLDLFKGNLKAKRFVEIRIQGVFLNGRFLLLEAFVALQQGDFHIRIWRNGGVDAPWMVLGFQDHDSQFPCSGDIAQGEADVAQFILL</sequence>
<accession>A0A433TK95</accession>
<reference evidence="1 2" key="1">
    <citation type="submission" date="2019-01" db="EMBL/GenBank/DDBJ databases">
        <title>A draft genome assembly of the solar-powered sea slug Elysia chlorotica.</title>
        <authorList>
            <person name="Cai H."/>
            <person name="Li Q."/>
            <person name="Fang X."/>
            <person name="Li J."/>
            <person name="Curtis N.E."/>
            <person name="Altenburger A."/>
            <person name="Shibata T."/>
            <person name="Feng M."/>
            <person name="Maeda T."/>
            <person name="Schwartz J.A."/>
            <person name="Shigenobu S."/>
            <person name="Lundholm N."/>
            <person name="Nishiyama T."/>
            <person name="Yang H."/>
            <person name="Hasebe M."/>
            <person name="Li S."/>
            <person name="Pierce S.K."/>
            <person name="Wang J."/>
        </authorList>
    </citation>
    <scope>NUCLEOTIDE SEQUENCE [LARGE SCALE GENOMIC DNA]</scope>
    <source>
        <strain evidence="1">EC2010</strain>
        <tissue evidence="1">Whole organism of an adult</tissue>
    </source>
</reference>
<keyword evidence="2" id="KW-1185">Reference proteome</keyword>
<protein>
    <submittedName>
        <fullName evidence="1">Uncharacterized protein</fullName>
    </submittedName>
</protein>
<feature type="non-terminal residue" evidence="1">
    <location>
        <position position="87"/>
    </location>
</feature>
<organism evidence="1 2">
    <name type="scientific">Elysia chlorotica</name>
    <name type="common">Eastern emerald elysia</name>
    <name type="synonym">Sea slug</name>
    <dbReference type="NCBI Taxonomy" id="188477"/>
    <lineage>
        <taxon>Eukaryota</taxon>
        <taxon>Metazoa</taxon>
        <taxon>Spiralia</taxon>
        <taxon>Lophotrochozoa</taxon>
        <taxon>Mollusca</taxon>
        <taxon>Gastropoda</taxon>
        <taxon>Heterobranchia</taxon>
        <taxon>Euthyneura</taxon>
        <taxon>Panpulmonata</taxon>
        <taxon>Sacoglossa</taxon>
        <taxon>Placobranchoidea</taxon>
        <taxon>Plakobranchidae</taxon>
        <taxon>Elysia</taxon>
    </lineage>
</organism>
<gene>
    <name evidence="1" type="ORF">EGW08_010211</name>
</gene>
<dbReference type="AlphaFoldDB" id="A0A433TK95"/>
<proteinExistence type="predicted"/>
<comment type="caution">
    <text evidence="1">The sequence shown here is derived from an EMBL/GenBank/DDBJ whole genome shotgun (WGS) entry which is preliminary data.</text>
</comment>
<evidence type="ECO:0000313" key="1">
    <source>
        <dbReference type="EMBL" id="RUS82020.1"/>
    </source>
</evidence>